<accession>A0A1I7D2M5</accession>
<dbReference type="Pfam" id="PF13412">
    <property type="entry name" value="HTH_24"/>
    <property type="match status" value="1"/>
</dbReference>
<evidence type="ECO:0000313" key="6">
    <source>
        <dbReference type="Proteomes" id="UP000183371"/>
    </source>
</evidence>
<proteinExistence type="predicted"/>
<evidence type="ECO:0000256" key="1">
    <source>
        <dbReference type="ARBA" id="ARBA00023015"/>
    </source>
</evidence>
<keyword evidence="1" id="KW-0805">Transcription regulation</keyword>
<dbReference type="Proteomes" id="UP000183371">
    <property type="component" value="Unassembled WGS sequence"/>
</dbReference>
<dbReference type="Gene3D" id="1.10.10.10">
    <property type="entry name" value="Winged helix-like DNA-binding domain superfamily/Winged helix DNA-binding domain"/>
    <property type="match status" value="1"/>
</dbReference>
<evidence type="ECO:0000256" key="3">
    <source>
        <dbReference type="ARBA" id="ARBA00023163"/>
    </source>
</evidence>
<name>A0A1I7D2M5_9HYPH</name>
<dbReference type="InterPro" id="IPR019888">
    <property type="entry name" value="Tscrpt_reg_AsnC-like"/>
</dbReference>
<keyword evidence="2" id="KW-0238">DNA-binding</keyword>
<dbReference type="GO" id="GO:0043200">
    <property type="term" value="P:response to amino acid"/>
    <property type="evidence" value="ECO:0007669"/>
    <property type="project" value="TreeGrafter"/>
</dbReference>
<dbReference type="InterPro" id="IPR011008">
    <property type="entry name" value="Dimeric_a/b-barrel"/>
</dbReference>
<dbReference type="AlphaFoldDB" id="A0A1I7D2M5"/>
<keyword evidence="3" id="KW-0804">Transcription</keyword>
<dbReference type="Pfam" id="PF01037">
    <property type="entry name" value="AsnC_trans_reg"/>
    <property type="match status" value="1"/>
</dbReference>
<evidence type="ECO:0000259" key="4">
    <source>
        <dbReference type="PROSITE" id="PS50956"/>
    </source>
</evidence>
<dbReference type="GO" id="GO:0043565">
    <property type="term" value="F:sequence-specific DNA binding"/>
    <property type="evidence" value="ECO:0007669"/>
    <property type="project" value="InterPro"/>
</dbReference>
<evidence type="ECO:0000256" key="2">
    <source>
        <dbReference type="ARBA" id="ARBA00023125"/>
    </source>
</evidence>
<dbReference type="PROSITE" id="PS50956">
    <property type="entry name" value="HTH_ASNC_2"/>
    <property type="match status" value="1"/>
</dbReference>
<dbReference type="Gene3D" id="3.30.70.920">
    <property type="match status" value="1"/>
</dbReference>
<sequence>MQNLSDTERKILSLLQENARQSLTEIAQKIGTSRTNVKTKIDRLYDAGIIKRFTVDLEDADVRNTGTLKSFFHVHLTEPACETLFDHVKKWEEVKGCWTVSSPTTDMIVMVEAISQEALESARFRISRLPYVDSMHTTFVLREWQHKL</sequence>
<evidence type="ECO:0000313" key="5">
    <source>
        <dbReference type="EMBL" id="SFU05856.1"/>
    </source>
</evidence>
<protein>
    <submittedName>
        <fullName evidence="5">Transcriptional regulator, AsnC family</fullName>
    </submittedName>
</protein>
<reference evidence="6" key="1">
    <citation type="submission" date="2016-10" db="EMBL/GenBank/DDBJ databases">
        <authorList>
            <person name="Varghese N."/>
            <person name="Submissions S."/>
        </authorList>
    </citation>
    <scope>NUCLEOTIDE SEQUENCE [LARGE SCALE GENOMIC DNA]</scope>
    <source>
        <strain evidence="6">DSM 17465</strain>
    </source>
</reference>
<dbReference type="RefSeq" id="WP_054783915.1">
    <property type="nucleotide sequence ID" value="NZ_FPBD01000007.1"/>
</dbReference>
<dbReference type="SUPFAM" id="SSF46785">
    <property type="entry name" value="Winged helix' DNA-binding domain"/>
    <property type="match status" value="1"/>
</dbReference>
<dbReference type="SMART" id="SM00344">
    <property type="entry name" value="HTH_ASNC"/>
    <property type="match status" value="1"/>
</dbReference>
<dbReference type="PANTHER" id="PTHR30154">
    <property type="entry name" value="LEUCINE-RESPONSIVE REGULATORY PROTEIN"/>
    <property type="match status" value="1"/>
</dbReference>
<keyword evidence="6" id="KW-1185">Reference proteome</keyword>
<dbReference type="InterPro" id="IPR036390">
    <property type="entry name" value="WH_DNA-bd_sf"/>
</dbReference>
<dbReference type="GO" id="GO:0005829">
    <property type="term" value="C:cytosol"/>
    <property type="evidence" value="ECO:0007669"/>
    <property type="project" value="TreeGrafter"/>
</dbReference>
<dbReference type="PANTHER" id="PTHR30154:SF34">
    <property type="entry name" value="TRANSCRIPTIONAL REGULATOR AZLB"/>
    <property type="match status" value="1"/>
</dbReference>
<dbReference type="SUPFAM" id="SSF54909">
    <property type="entry name" value="Dimeric alpha+beta barrel"/>
    <property type="match status" value="1"/>
</dbReference>
<dbReference type="GO" id="GO:0006355">
    <property type="term" value="P:regulation of DNA-templated transcription"/>
    <property type="evidence" value="ECO:0007669"/>
    <property type="project" value="UniProtKB-ARBA"/>
</dbReference>
<dbReference type="EMBL" id="FPBD01000007">
    <property type="protein sequence ID" value="SFU05856.1"/>
    <property type="molecule type" value="Genomic_DNA"/>
</dbReference>
<dbReference type="CDD" id="cd00090">
    <property type="entry name" value="HTH_ARSR"/>
    <property type="match status" value="1"/>
</dbReference>
<feature type="domain" description="HTH asnC-type" evidence="4">
    <location>
        <begin position="4"/>
        <end position="68"/>
    </location>
</feature>
<dbReference type="InterPro" id="IPR036388">
    <property type="entry name" value="WH-like_DNA-bd_sf"/>
</dbReference>
<gene>
    <name evidence="5" type="ORF">SAMN05444141_107206</name>
</gene>
<organism evidence="5 6">
    <name type="scientific">Pseudovibrio denitrificans</name>
    <dbReference type="NCBI Taxonomy" id="258256"/>
    <lineage>
        <taxon>Bacteria</taxon>
        <taxon>Pseudomonadati</taxon>
        <taxon>Pseudomonadota</taxon>
        <taxon>Alphaproteobacteria</taxon>
        <taxon>Hyphomicrobiales</taxon>
        <taxon>Stappiaceae</taxon>
        <taxon>Pseudovibrio</taxon>
    </lineage>
</organism>
<dbReference type="InterPro" id="IPR011991">
    <property type="entry name" value="ArsR-like_HTH"/>
</dbReference>
<dbReference type="InterPro" id="IPR000485">
    <property type="entry name" value="AsnC-type_HTH_dom"/>
</dbReference>
<dbReference type="PRINTS" id="PR00033">
    <property type="entry name" value="HTHASNC"/>
</dbReference>
<dbReference type="InterPro" id="IPR019887">
    <property type="entry name" value="Tscrpt_reg_AsnC/Lrp_C"/>
</dbReference>